<dbReference type="AlphaFoldDB" id="A0A9Q1DWQ5"/>
<protein>
    <recommendedName>
        <fullName evidence="13">C2H2-type domain-containing protein</fullName>
    </recommendedName>
</protein>
<evidence type="ECO:0000259" key="13">
    <source>
        <dbReference type="PROSITE" id="PS50157"/>
    </source>
</evidence>
<dbReference type="InterPro" id="IPR041697">
    <property type="entry name" value="Znf-C2H2_11"/>
</dbReference>
<evidence type="ECO:0000256" key="6">
    <source>
        <dbReference type="ARBA" id="ARBA00022771"/>
    </source>
</evidence>
<evidence type="ECO:0000256" key="1">
    <source>
        <dbReference type="ARBA" id="ARBA00003767"/>
    </source>
</evidence>
<keyword evidence="6 12" id="KW-0863">Zinc-finger</keyword>
<proteinExistence type="inferred from homology"/>
<keyword evidence="9" id="KW-0238">DNA-binding</keyword>
<feature type="domain" description="C2H2-type" evidence="13">
    <location>
        <begin position="429"/>
        <end position="456"/>
    </location>
</feature>
<feature type="domain" description="C2H2-type" evidence="13">
    <location>
        <begin position="373"/>
        <end position="400"/>
    </location>
</feature>
<dbReference type="PROSITE" id="PS00028">
    <property type="entry name" value="ZINC_FINGER_C2H2_1"/>
    <property type="match status" value="9"/>
</dbReference>
<dbReference type="GO" id="GO:0045944">
    <property type="term" value="P:positive regulation of transcription by RNA polymerase II"/>
    <property type="evidence" value="ECO:0007669"/>
    <property type="project" value="UniProtKB-ARBA"/>
</dbReference>
<evidence type="ECO:0000313" key="15">
    <source>
        <dbReference type="Proteomes" id="UP001152803"/>
    </source>
</evidence>
<organism evidence="14 15">
    <name type="scientific">Conger conger</name>
    <name type="common">Conger eel</name>
    <name type="synonym">Muraena conger</name>
    <dbReference type="NCBI Taxonomy" id="82655"/>
    <lineage>
        <taxon>Eukaryota</taxon>
        <taxon>Metazoa</taxon>
        <taxon>Chordata</taxon>
        <taxon>Craniata</taxon>
        <taxon>Vertebrata</taxon>
        <taxon>Euteleostomi</taxon>
        <taxon>Actinopterygii</taxon>
        <taxon>Neopterygii</taxon>
        <taxon>Teleostei</taxon>
        <taxon>Anguilliformes</taxon>
        <taxon>Congridae</taxon>
        <taxon>Conger</taxon>
    </lineage>
</organism>
<evidence type="ECO:0000256" key="10">
    <source>
        <dbReference type="ARBA" id="ARBA00023163"/>
    </source>
</evidence>
<dbReference type="InterPro" id="IPR050329">
    <property type="entry name" value="GLI_C2H2-zinc-finger"/>
</dbReference>
<evidence type="ECO:0000256" key="7">
    <source>
        <dbReference type="ARBA" id="ARBA00022833"/>
    </source>
</evidence>
<dbReference type="SUPFAM" id="SSF57667">
    <property type="entry name" value="beta-beta-alpha zinc fingers"/>
    <property type="match status" value="5"/>
</dbReference>
<dbReference type="Pfam" id="PF00096">
    <property type="entry name" value="zf-C2H2"/>
    <property type="match status" value="6"/>
</dbReference>
<dbReference type="SMART" id="SM00355">
    <property type="entry name" value="ZnF_C2H2"/>
    <property type="match status" value="9"/>
</dbReference>
<comment type="similarity">
    <text evidence="3">Belongs to the krueppel C2H2-type zinc-finger protein family.</text>
</comment>
<dbReference type="FunFam" id="3.30.160.60:FF:000100">
    <property type="entry name" value="Zinc finger 45-like"/>
    <property type="match status" value="1"/>
</dbReference>
<comment type="caution">
    <text evidence="14">The sequence shown here is derived from an EMBL/GenBank/DDBJ whole genome shotgun (WGS) entry which is preliminary data.</text>
</comment>
<evidence type="ECO:0000256" key="11">
    <source>
        <dbReference type="ARBA" id="ARBA00023242"/>
    </source>
</evidence>
<evidence type="ECO:0000313" key="14">
    <source>
        <dbReference type="EMBL" id="KAJ8283217.1"/>
    </source>
</evidence>
<feature type="domain" description="C2H2-type" evidence="13">
    <location>
        <begin position="289"/>
        <end position="316"/>
    </location>
</feature>
<keyword evidence="4" id="KW-0479">Metal-binding</keyword>
<comment type="subcellular location">
    <subcellularLocation>
        <location evidence="2">Nucleus</location>
    </subcellularLocation>
</comment>
<reference evidence="14" key="1">
    <citation type="journal article" date="2023" name="Science">
        <title>Genome structures resolve the early diversification of teleost fishes.</title>
        <authorList>
            <person name="Parey E."/>
            <person name="Louis A."/>
            <person name="Montfort J."/>
            <person name="Bouchez O."/>
            <person name="Roques C."/>
            <person name="Iampietro C."/>
            <person name="Lluch J."/>
            <person name="Castinel A."/>
            <person name="Donnadieu C."/>
            <person name="Desvignes T."/>
            <person name="Floi Bucao C."/>
            <person name="Jouanno E."/>
            <person name="Wen M."/>
            <person name="Mejri S."/>
            <person name="Dirks R."/>
            <person name="Jansen H."/>
            <person name="Henkel C."/>
            <person name="Chen W.J."/>
            <person name="Zahm M."/>
            <person name="Cabau C."/>
            <person name="Klopp C."/>
            <person name="Thompson A.W."/>
            <person name="Robinson-Rechavi M."/>
            <person name="Braasch I."/>
            <person name="Lecointre G."/>
            <person name="Bobe J."/>
            <person name="Postlethwait J.H."/>
            <person name="Berthelot C."/>
            <person name="Roest Crollius H."/>
            <person name="Guiguen Y."/>
        </authorList>
    </citation>
    <scope>NUCLEOTIDE SEQUENCE</scope>
    <source>
        <strain evidence="14">Concon-B</strain>
    </source>
</reference>
<feature type="domain" description="C2H2-type" evidence="13">
    <location>
        <begin position="457"/>
        <end position="484"/>
    </location>
</feature>
<dbReference type="FunFam" id="3.30.160.60:FF:000608">
    <property type="entry name" value="zinc finger protein 286A isoform X1"/>
    <property type="match status" value="1"/>
</dbReference>
<evidence type="ECO:0000256" key="12">
    <source>
        <dbReference type="PROSITE-ProRule" id="PRU00042"/>
    </source>
</evidence>
<gene>
    <name evidence="14" type="ORF">COCON_G00020670</name>
</gene>
<dbReference type="FunFam" id="3.30.160.60:FF:003287">
    <property type="entry name" value="Zgc:113343"/>
    <property type="match status" value="1"/>
</dbReference>
<dbReference type="OrthoDB" id="10050330at2759"/>
<keyword evidence="7" id="KW-0862">Zinc</keyword>
<dbReference type="FunFam" id="3.30.160.60:FF:001732">
    <property type="entry name" value="Zgc:162936"/>
    <property type="match status" value="1"/>
</dbReference>
<dbReference type="Gene3D" id="3.30.160.60">
    <property type="entry name" value="Classic Zinc Finger"/>
    <property type="match status" value="9"/>
</dbReference>
<keyword evidence="5" id="KW-0677">Repeat</keyword>
<dbReference type="FunFam" id="3.30.160.60:FF:002005">
    <property type="entry name" value="Zinc finger protein 200"/>
    <property type="match status" value="1"/>
</dbReference>
<keyword evidence="15" id="KW-1185">Reference proteome</keyword>
<keyword evidence="11" id="KW-0539">Nucleus</keyword>
<keyword evidence="10" id="KW-0804">Transcription</keyword>
<comment type="function">
    <text evidence="1">May be involved in transcriptional regulation.</text>
</comment>
<evidence type="ECO:0000256" key="9">
    <source>
        <dbReference type="ARBA" id="ARBA00023125"/>
    </source>
</evidence>
<dbReference type="EMBL" id="JAFJMO010000002">
    <property type="protein sequence ID" value="KAJ8283217.1"/>
    <property type="molecule type" value="Genomic_DNA"/>
</dbReference>
<dbReference type="FunFam" id="3.30.160.60:FF:002331">
    <property type="entry name" value="Zinc finger protein 672"/>
    <property type="match status" value="1"/>
</dbReference>
<dbReference type="PANTHER" id="PTHR19818:SF158">
    <property type="entry name" value="C2H2-TYPE DOMAIN-CONTAINING PROTEIN-RELATED"/>
    <property type="match status" value="1"/>
</dbReference>
<sequence length="484" mass="55707">MMQAGVCLRQDTETTLPELTEQHRIRLKEEELSGLESETECAAPGLNTLEPECVTAHSGVSDGHHTHTSVIKTEADLGSTHTGDLIKTESPDGTELGYVTHLHPDQTEAEDGGYLEAEQNRDLQDIKLVHIKSEDMKRESSECLVSDLMNTVKNGAGVDQKDWIESSQHAGEPKKEDCKKEEINLSIQCQCGDLNHHCDRSSENDPSPNLLNFLQKKTTYRNKGNIHIGEKLYKCTSCGKAFNQKYAFNVHMRIHTGEKPYKCTQCDKCFRTKCALNVHLRIHAGEKPYKCTQCEKCFSKIFHLNQHQRIHTGEKPYKCIQCGKCFSQTSALNRHKMIHTGEKAFQCTLCRKCFNIKSNVIIHQHVHMDEKHYICIQCGKSFNTKYFLEKHMKIHTDEQPYKCPRCEKCFFRQSEFNRHQRIHTGEKPYKCTQCEKCFNQISNLNIHQRIHTGEKPYQCTQCARWFSQSSSLNRHMMTHTGEKP</sequence>
<evidence type="ECO:0000256" key="4">
    <source>
        <dbReference type="ARBA" id="ARBA00022723"/>
    </source>
</evidence>
<name>A0A9Q1DWQ5_CONCO</name>
<evidence type="ECO:0000256" key="5">
    <source>
        <dbReference type="ARBA" id="ARBA00022737"/>
    </source>
</evidence>
<dbReference type="GO" id="GO:0000978">
    <property type="term" value="F:RNA polymerase II cis-regulatory region sequence-specific DNA binding"/>
    <property type="evidence" value="ECO:0007669"/>
    <property type="project" value="TreeGrafter"/>
</dbReference>
<feature type="domain" description="C2H2-type" evidence="13">
    <location>
        <begin position="317"/>
        <end position="344"/>
    </location>
</feature>
<dbReference type="Proteomes" id="UP001152803">
    <property type="component" value="Unassembled WGS sequence"/>
</dbReference>
<dbReference type="InterPro" id="IPR013087">
    <property type="entry name" value="Znf_C2H2_type"/>
</dbReference>
<dbReference type="GO" id="GO:0005694">
    <property type="term" value="C:chromosome"/>
    <property type="evidence" value="ECO:0007669"/>
    <property type="project" value="UniProtKB-ARBA"/>
</dbReference>
<dbReference type="GO" id="GO:0005634">
    <property type="term" value="C:nucleus"/>
    <property type="evidence" value="ECO:0007669"/>
    <property type="project" value="UniProtKB-SubCell"/>
</dbReference>
<dbReference type="FunFam" id="3.30.160.60:FF:000912">
    <property type="entry name" value="Zinc finger protein 660"/>
    <property type="match status" value="1"/>
</dbReference>
<dbReference type="InterPro" id="IPR036236">
    <property type="entry name" value="Znf_C2H2_sf"/>
</dbReference>
<dbReference type="FunFam" id="3.30.160.60:FF:000646">
    <property type="entry name" value="Myeloid zinc finger 1"/>
    <property type="match status" value="1"/>
</dbReference>
<dbReference type="Pfam" id="PF13894">
    <property type="entry name" value="zf-C2H2_4"/>
    <property type="match status" value="1"/>
</dbReference>
<dbReference type="GO" id="GO:0000981">
    <property type="term" value="F:DNA-binding transcription factor activity, RNA polymerase II-specific"/>
    <property type="evidence" value="ECO:0007669"/>
    <property type="project" value="TreeGrafter"/>
</dbReference>
<evidence type="ECO:0000256" key="2">
    <source>
        <dbReference type="ARBA" id="ARBA00004123"/>
    </source>
</evidence>
<dbReference type="GO" id="GO:0008270">
    <property type="term" value="F:zinc ion binding"/>
    <property type="evidence" value="ECO:0007669"/>
    <property type="project" value="UniProtKB-KW"/>
</dbReference>
<dbReference type="Pfam" id="PF16622">
    <property type="entry name" value="zf-C2H2_11"/>
    <property type="match status" value="1"/>
</dbReference>
<accession>A0A9Q1DWQ5</accession>
<feature type="domain" description="C2H2-type" evidence="13">
    <location>
        <begin position="233"/>
        <end position="260"/>
    </location>
</feature>
<dbReference type="PROSITE" id="PS50157">
    <property type="entry name" value="ZINC_FINGER_C2H2_2"/>
    <property type="match status" value="9"/>
</dbReference>
<dbReference type="FunFam" id="3.30.160.60:FF:000097">
    <property type="entry name" value="Zinc finger protein"/>
    <property type="match status" value="1"/>
</dbReference>
<feature type="domain" description="C2H2-type" evidence="13">
    <location>
        <begin position="401"/>
        <end position="428"/>
    </location>
</feature>
<dbReference type="PANTHER" id="PTHR19818">
    <property type="entry name" value="ZINC FINGER PROTEIN ZIC AND GLI"/>
    <property type="match status" value="1"/>
</dbReference>
<feature type="domain" description="C2H2-type" evidence="13">
    <location>
        <begin position="345"/>
        <end position="372"/>
    </location>
</feature>
<keyword evidence="8" id="KW-0805">Transcription regulation</keyword>
<evidence type="ECO:0000256" key="3">
    <source>
        <dbReference type="ARBA" id="ARBA00006991"/>
    </source>
</evidence>
<evidence type="ECO:0000256" key="8">
    <source>
        <dbReference type="ARBA" id="ARBA00023015"/>
    </source>
</evidence>
<feature type="domain" description="C2H2-type" evidence="13">
    <location>
        <begin position="261"/>
        <end position="288"/>
    </location>
</feature>